<gene>
    <name evidence="2" type="ORF">N803_01880</name>
</gene>
<dbReference type="AlphaFoldDB" id="A0A0A0JP91"/>
<dbReference type="Gene3D" id="3.40.50.1820">
    <property type="entry name" value="alpha/beta hydrolase"/>
    <property type="match status" value="1"/>
</dbReference>
<sequence length="467" mass="49634">MRLTTTSPRTVLATLTALAATAALVVAAPTATADKATDKPGGGHCARQAKITVPGAEKLMVSCLDDLTTAGTVPSGHSVAADFAGLHAPGTVNPTGVPGIQVDGYFPDTSTTNVNNGWNHDSQFVIRIPDDWNGGLVITGAPGNRTQYANDFIWSDWVLAQGYAFASTDKGNVGINFWDDGSAPGGSVREWNSRVTELTVATKKVLQQVRASKPSRTWMAGISNGGYLVRWQLENRPDLYDGGLDWEGTLLRADGPNLLTYLPSALKNYPAYAATGDQAAHDAMIAAGFAPGSEFLWPFHHQVYWDLTQRIYREEFDPEFDGATKAGTPHCASGTPQCDADYDYASRPAAVKDAMRLVELTGNIKRPLISLQGDLDTLLPIATDQDVYAGLVADAGRGADHRALRIVGGTHTDALVPAFPEQLRPMLPCARAGFDALTAWVEDGTAPPASATVPRPTSGDLLNTCTL</sequence>
<dbReference type="EMBL" id="AVPK01000001">
    <property type="protein sequence ID" value="KGN39260.1"/>
    <property type="molecule type" value="Genomic_DNA"/>
</dbReference>
<dbReference type="InterPro" id="IPR029058">
    <property type="entry name" value="AB_hydrolase_fold"/>
</dbReference>
<dbReference type="SUPFAM" id="SSF53474">
    <property type="entry name" value="alpha/beta-Hydrolases"/>
    <property type="match status" value="1"/>
</dbReference>
<proteinExistence type="predicted"/>
<keyword evidence="3" id="KW-1185">Reference proteome</keyword>
<dbReference type="InterPro" id="IPR006311">
    <property type="entry name" value="TAT_signal"/>
</dbReference>
<keyword evidence="1" id="KW-0732">Signal</keyword>
<keyword evidence="2" id="KW-0413">Isomerase</keyword>
<accession>A0A0A0JP91</accession>
<comment type="caution">
    <text evidence="2">The sequence shown here is derived from an EMBL/GenBank/DDBJ whole genome shotgun (WGS) entry which is preliminary data.</text>
</comment>
<evidence type="ECO:0000313" key="3">
    <source>
        <dbReference type="Proteomes" id="UP000030011"/>
    </source>
</evidence>
<reference evidence="2 3" key="1">
    <citation type="submission" date="2013-08" db="EMBL/GenBank/DDBJ databases">
        <title>The genome sequence of Knoellia subterranea.</title>
        <authorList>
            <person name="Zhu W."/>
            <person name="Wang G."/>
        </authorList>
    </citation>
    <scope>NUCLEOTIDE SEQUENCE [LARGE SCALE GENOMIC DNA]</scope>
    <source>
        <strain evidence="2 3">KCTC 19937</strain>
    </source>
</reference>
<feature type="chain" id="PRO_5038901941" evidence="1">
    <location>
        <begin position="28"/>
        <end position="467"/>
    </location>
</feature>
<dbReference type="PROSITE" id="PS51318">
    <property type="entry name" value="TAT"/>
    <property type="match status" value="1"/>
</dbReference>
<evidence type="ECO:0000313" key="2">
    <source>
        <dbReference type="EMBL" id="KGN39260.1"/>
    </source>
</evidence>
<dbReference type="Proteomes" id="UP000030011">
    <property type="component" value="Unassembled WGS sequence"/>
</dbReference>
<dbReference type="eggNOG" id="COG2267">
    <property type="taxonomic scope" value="Bacteria"/>
</dbReference>
<dbReference type="STRING" id="1385521.N803_01880"/>
<name>A0A0A0JP91_9MICO</name>
<evidence type="ECO:0000256" key="1">
    <source>
        <dbReference type="SAM" id="SignalP"/>
    </source>
</evidence>
<feature type="signal peptide" evidence="1">
    <location>
        <begin position="1"/>
        <end position="27"/>
    </location>
</feature>
<protein>
    <submittedName>
        <fullName evidence="2">3-hexulose-6-phosphate isomerase</fullName>
    </submittedName>
</protein>
<organism evidence="2 3">
    <name type="scientific">Knoellia subterranea KCTC 19937</name>
    <dbReference type="NCBI Taxonomy" id="1385521"/>
    <lineage>
        <taxon>Bacteria</taxon>
        <taxon>Bacillati</taxon>
        <taxon>Actinomycetota</taxon>
        <taxon>Actinomycetes</taxon>
        <taxon>Micrococcales</taxon>
        <taxon>Intrasporangiaceae</taxon>
        <taxon>Knoellia</taxon>
    </lineage>
</organism>
<dbReference type="RefSeq" id="WP_245616948.1">
    <property type="nucleotide sequence ID" value="NZ_AVPK01000001.1"/>
</dbReference>
<dbReference type="GO" id="GO:0016853">
    <property type="term" value="F:isomerase activity"/>
    <property type="evidence" value="ECO:0007669"/>
    <property type="project" value="UniProtKB-KW"/>
</dbReference>